<protein>
    <recommendedName>
        <fullName evidence="4 9">Triosephosphate isomerase</fullName>
        <shortName evidence="9">TIM</shortName>
        <shortName evidence="9">TPI</shortName>
        <ecNumber evidence="3 9">5.3.1.1</ecNumber>
    </recommendedName>
    <alternativeName>
        <fullName evidence="9">Triose-phosphate isomerase</fullName>
    </alternativeName>
</protein>
<keyword evidence="6 9" id="KW-0963">Cytoplasm</keyword>
<evidence type="ECO:0000256" key="9">
    <source>
        <dbReference type="HAMAP-Rule" id="MF_00147"/>
    </source>
</evidence>
<dbReference type="InterPro" id="IPR020861">
    <property type="entry name" value="Triosephosphate_isomerase_AS"/>
</dbReference>
<reference evidence="11 12" key="1">
    <citation type="submission" date="2014-03" db="EMBL/GenBank/DDBJ databases">
        <title>Genomics of Bifidobacteria.</title>
        <authorList>
            <person name="Ventura M."/>
            <person name="Milani C."/>
            <person name="Lugli G.A."/>
        </authorList>
    </citation>
    <scope>NUCLEOTIDE SEQUENCE [LARGE SCALE GENOMIC DNA]</scope>
    <source>
        <strain evidence="11 12">LMG 11592</strain>
    </source>
</reference>
<feature type="binding site" evidence="9">
    <location>
        <begin position="20"/>
        <end position="22"/>
    </location>
    <ligand>
        <name>substrate</name>
    </ligand>
</feature>
<evidence type="ECO:0000256" key="3">
    <source>
        <dbReference type="ARBA" id="ARBA00011940"/>
    </source>
</evidence>
<feature type="active site" description="Electrophile" evidence="9">
    <location>
        <position position="112"/>
    </location>
</feature>
<name>A0A087BNQ3_9BIFI</name>
<dbReference type="SUPFAM" id="SSF51351">
    <property type="entry name" value="Triosephosphate isomerase (TIM)"/>
    <property type="match status" value="1"/>
</dbReference>
<dbReference type="GO" id="GO:0006096">
    <property type="term" value="P:glycolytic process"/>
    <property type="evidence" value="ECO:0007669"/>
    <property type="project" value="UniProtKB-UniRule"/>
</dbReference>
<dbReference type="PROSITE" id="PS00171">
    <property type="entry name" value="TIM_1"/>
    <property type="match status" value="1"/>
</dbReference>
<comment type="subcellular location">
    <subcellularLocation>
        <location evidence="9 10">Cytoplasm</location>
    </subcellularLocation>
</comment>
<comment type="pathway">
    <text evidence="9 10">Carbohydrate biosynthesis; gluconeogenesis.</text>
</comment>
<dbReference type="FunFam" id="3.20.20.70:FF:000016">
    <property type="entry name" value="Triosephosphate isomerase"/>
    <property type="match status" value="1"/>
</dbReference>
<dbReference type="Proteomes" id="UP000029014">
    <property type="component" value="Unassembled WGS sequence"/>
</dbReference>
<comment type="catalytic activity">
    <reaction evidence="9 10">
        <text>D-glyceraldehyde 3-phosphate = dihydroxyacetone phosphate</text>
        <dbReference type="Rhea" id="RHEA:18585"/>
        <dbReference type="ChEBI" id="CHEBI:57642"/>
        <dbReference type="ChEBI" id="CHEBI:59776"/>
        <dbReference type="EC" id="5.3.1.1"/>
    </reaction>
</comment>
<evidence type="ECO:0000256" key="5">
    <source>
        <dbReference type="ARBA" id="ARBA00022432"/>
    </source>
</evidence>
<dbReference type="Gene3D" id="3.20.20.70">
    <property type="entry name" value="Aldolase class I"/>
    <property type="match status" value="1"/>
</dbReference>
<keyword evidence="5 9" id="KW-0312">Gluconeogenesis</keyword>
<evidence type="ECO:0000256" key="4">
    <source>
        <dbReference type="ARBA" id="ARBA00019397"/>
    </source>
</evidence>
<keyword evidence="12" id="KW-1185">Reference proteome</keyword>
<dbReference type="Pfam" id="PF00121">
    <property type="entry name" value="TIM"/>
    <property type="match status" value="1"/>
</dbReference>
<evidence type="ECO:0000256" key="6">
    <source>
        <dbReference type="ARBA" id="ARBA00022490"/>
    </source>
</evidence>
<dbReference type="EC" id="5.3.1.1" evidence="3 9"/>
<dbReference type="PROSITE" id="PS51440">
    <property type="entry name" value="TIM_2"/>
    <property type="match status" value="1"/>
</dbReference>
<keyword evidence="7 9" id="KW-0324">Glycolysis</keyword>
<dbReference type="GO" id="GO:0005829">
    <property type="term" value="C:cytosol"/>
    <property type="evidence" value="ECO:0007669"/>
    <property type="project" value="TreeGrafter"/>
</dbReference>
<evidence type="ECO:0000313" key="11">
    <source>
        <dbReference type="EMBL" id="KFI72653.1"/>
    </source>
</evidence>
<evidence type="ECO:0000256" key="2">
    <source>
        <dbReference type="ARBA" id="ARBA00007422"/>
    </source>
</evidence>
<feature type="binding site" evidence="9">
    <location>
        <position position="230"/>
    </location>
    <ligand>
        <name>substrate</name>
    </ligand>
</feature>
<feature type="active site" description="Proton acceptor" evidence="9">
    <location>
        <position position="184"/>
    </location>
</feature>
<feature type="binding site" evidence="9">
    <location>
        <begin position="251"/>
        <end position="252"/>
    </location>
    <ligand>
        <name>substrate</name>
    </ligand>
</feature>
<comment type="caution">
    <text evidence="11">The sequence shown here is derived from an EMBL/GenBank/DDBJ whole genome shotgun (WGS) entry which is preliminary data.</text>
</comment>
<comment type="pathway">
    <text evidence="1 9 10">Carbohydrate degradation; glycolysis; D-glyceraldehyde 3-phosphate from glycerone phosphate: step 1/1.</text>
</comment>
<dbReference type="CDD" id="cd00311">
    <property type="entry name" value="TIM"/>
    <property type="match status" value="1"/>
</dbReference>
<proteinExistence type="inferred from homology"/>
<comment type="similarity">
    <text evidence="2 9 10">Belongs to the triosephosphate isomerase family.</text>
</comment>
<dbReference type="STRING" id="1693.BMIN_0551"/>
<dbReference type="eggNOG" id="COG0149">
    <property type="taxonomic scope" value="Bacteria"/>
</dbReference>
<dbReference type="InterPro" id="IPR035990">
    <property type="entry name" value="TIM_sf"/>
</dbReference>
<comment type="function">
    <text evidence="9">Involved in the gluconeogenesis. Catalyzes stereospecifically the conversion of dihydroxyacetone phosphate (DHAP) to D-glyceraldehyde-3-phosphate (G3P).</text>
</comment>
<dbReference type="EMBL" id="JGZD01000009">
    <property type="protein sequence ID" value="KFI72653.1"/>
    <property type="molecule type" value="Genomic_DNA"/>
</dbReference>
<dbReference type="PANTHER" id="PTHR21139:SF42">
    <property type="entry name" value="TRIOSEPHOSPHATE ISOMERASE"/>
    <property type="match status" value="1"/>
</dbReference>
<dbReference type="NCBIfam" id="TIGR00419">
    <property type="entry name" value="tim"/>
    <property type="match status" value="1"/>
</dbReference>
<keyword evidence="8 9" id="KW-0413">Isomerase</keyword>
<evidence type="ECO:0000256" key="1">
    <source>
        <dbReference type="ARBA" id="ARBA00004680"/>
    </source>
</evidence>
<gene>
    <name evidence="9" type="primary">tpiA</name>
    <name evidence="11" type="ORF">BMIN_0551</name>
</gene>
<dbReference type="GO" id="GO:0006094">
    <property type="term" value="P:gluconeogenesis"/>
    <property type="evidence" value="ECO:0007669"/>
    <property type="project" value="UniProtKB-UniRule"/>
</dbReference>
<dbReference type="GO" id="GO:0046166">
    <property type="term" value="P:glyceraldehyde-3-phosphate biosynthetic process"/>
    <property type="evidence" value="ECO:0007669"/>
    <property type="project" value="TreeGrafter"/>
</dbReference>
<evidence type="ECO:0000313" key="12">
    <source>
        <dbReference type="Proteomes" id="UP000029014"/>
    </source>
</evidence>
<evidence type="ECO:0000256" key="7">
    <source>
        <dbReference type="ARBA" id="ARBA00023152"/>
    </source>
</evidence>
<organism evidence="11 12">
    <name type="scientific">Bifidobacterium minimum</name>
    <dbReference type="NCBI Taxonomy" id="1693"/>
    <lineage>
        <taxon>Bacteria</taxon>
        <taxon>Bacillati</taxon>
        <taxon>Actinomycetota</taxon>
        <taxon>Actinomycetes</taxon>
        <taxon>Bifidobacteriales</taxon>
        <taxon>Bifidobacteriaceae</taxon>
        <taxon>Bifidobacterium</taxon>
    </lineage>
</organism>
<dbReference type="GO" id="GO:0004807">
    <property type="term" value="F:triose-phosphate isomerase activity"/>
    <property type="evidence" value="ECO:0007669"/>
    <property type="project" value="UniProtKB-UniRule"/>
</dbReference>
<accession>A0A087BNQ3</accession>
<comment type="subunit">
    <text evidence="9 10">Homodimer.</text>
</comment>
<evidence type="ECO:0000256" key="10">
    <source>
        <dbReference type="RuleBase" id="RU363013"/>
    </source>
</evidence>
<sequence length="277" mass="30607">MRHDDGGVMPPTRMPVVVGNWKMNFDHLEATYFIQKLAWTLRDVHFDNRRCEIALLPSFTSLRSVQVLVEADRLPLTYGAQSVSVTTQGAFTGDISADMLARLGCTYVLVGHSERRKYHPEDDANIVDQVRAVLAAGMHPILCVGESFEERRQGIALDFAVGQVSDVTRDLSDEQTSHMLIAYEPVWAIGTGMVATPQSAQDAARAIRDHVRSTFDETVASSVRVLYGGSVTSRDVAQLIEQPDIDGFLVGGASLDVDEFTSIARLTEKYTHRTGHR</sequence>
<dbReference type="PANTHER" id="PTHR21139">
    <property type="entry name" value="TRIOSEPHOSPHATE ISOMERASE"/>
    <property type="match status" value="1"/>
</dbReference>
<dbReference type="GO" id="GO:0019563">
    <property type="term" value="P:glycerol catabolic process"/>
    <property type="evidence" value="ECO:0007669"/>
    <property type="project" value="TreeGrafter"/>
</dbReference>
<dbReference type="AlphaFoldDB" id="A0A087BNQ3"/>
<dbReference type="InterPro" id="IPR013785">
    <property type="entry name" value="Aldolase_TIM"/>
</dbReference>
<dbReference type="InterPro" id="IPR022896">
    <property type="entry name" value="TrioseP_Isoase_bac/euk"/>
</dbReference>
<dbReference type="InterPro" id="IPR000652">
    <property type="entry name" value="Triosephosphate_isomerase"/>
</dbReference>
<dbReference type="HAMAP" id="MF_00147_B">
    <property type="entry name" value="TIM_B"/>
    <property type="match status" value="1"/>
</dbReference>
<evidence type="ECO:0000256" key="8">
    <source>
        <dbReference type="ARBA" id="ARBA00023235"/>
    </source>
</evidence>
<dbReference type="UniPathway" id="UPA00138"/>
<feature type="binding site" evidence="9">
    <location>
        <position position="190"/>
    </location>
    <ligand>
        <name>substrate</name>
    </ligand>
</feature>
<dbReference type="UniPathway" id="UPA00109">
    <property type="reaction ID" value="UER00189"/>
</dbReference>